<dbReference type="RefSeq" id="WP_240096883.1">
    <property type="nucleotide sequence ID" value="NZ_JAJSON010000014.1"/>
</dbReference>
<dbReference type="AlphaFoldDB" id="A0A9X1UV87"/>
<keyword evidence="2" id="KW-1185">Reference proteome</keyword>
<reference evidence="1" key="1">
    <citation type="submission" date="2021-12" db="EMBL/GenBank/DDBJ databases">
        <title>Description of Gramella crocea sp. nov., a new bacterium isolated from activated sludge.</title>
        <authorList>
            <person name="Zhang X."/>
        </authorList>
    </citation>
    <scope>NUCLEOTIDE SEQUENCE</scope>
    <source>
        <strain evidence="1">YB25</strain>
    </source>
</reference>
<dbReference type="EMBL" id="JAJSON010000014">
    <property type="protein sequence ID" value="MCG9971007.1"/>
    <property type="molecule type" value="Genomic_DNA"/>
</dbReference>
<gene>
    <name evidence="1" type="ORF">LU635_05100</name>
</gene>
<comment type="caution">
    <text evidence="1">The sequence shown here is derived from an EMBL/GenBank/DDBJ whole genome shotgun (WGS) entry which is preliminary data.</text>
</comment>
<sequence length="55" mass="6413">MRFTPHPSGILIGRTYKIKGWKPSLFKTAEPETRIEVLRSWNETDDIINERLVTA</sequence>
<evidence type="ECO:0000313" key="1">
    <source>
        <dbReference type="EMBL" id="MCG9971007.1"/>
    </source>
</evidence>
<name>A0A9X1UV87_9FLAO</name>
<protein>
    <submittedName>
        <fullName evidence="1">Uncharacterized protein</fullName>
    </submittedName>
</protein>
<accession>A0A9X1UV87</accession>
<organism evidence="1 2">
    <name type="scientific">Christiangramia crocea</name>
    <dbReference type="NCBI Taxonomy" id="2904124"/>
    <lineage>
        <taxon>Bacteria</taxon>
        <taxon>Pseudomonadati</taxon>
        <taxon>Bacteroidota</taxon>
        <taxon>Flavobacteriia</taxon>
        <taxon>Flavobacteriales</taxon>
        <taxon>Flavobacteriaceae</taxon>
        <taxon>Christiangramia</taxon>
    </lineage>
</organism>
<proteinExistence type="predicted"/>
<dbReference type="Proteomes" id="UP001139344">
    <property type="component" value="Unassembled WGS sequence"/>
</dbReference>
<evidence type="ECO:0000313" key="2">
    <source>
        <dbReference type="Proteomes" id="UP001139344"/>
    </source>
</evidence>